<dbReference type="Proteomes" id="UP000326396">
    <property type="component" value="Linkage Group LG7"/>
</dbReference>
<dbReference type="PANTHER" id="PTHR36617:SF15">
    <property type="entry name" value="REVERSE TRANSCRIPTASE ZINC-BINDING DOMAIN-CONTAINING PROTEIN"/>
    <property type="match status" value="1"/>
</dbReference>
<sequence length="200" mass="23336">MFWCDLWLGTEPFCVCFPALFSIETRKGCVIADRVKMHGDSIVLDFQWSSFGFILVEENELDELSNLIKTCKFNNGMDRWCWNMEKDGVFSVQSIKGALLRRLAQLVWEKVSIWCKLQPMIVFSLHDLVDLSNLGQGSKKWKNTIHAVIVTTLWSIWKIRNKIIFESKSLSTNNLFEEIKTLSFLWVKNRAKFGSLSWEQ</sequence>
<keyword evidence="2" id="KW-1185">Reference proteome</keyword>
<dbReference type="OrthoDB" id="1714893at2759"/>
<protein>
    <recommendedName>
        <fullName evidence="3">Reverse transcriptase zinc-binding domain-containing protein</fullName>
    </recommendedName>
</protein>
<dbReference type="PANTHER" id="PTHR36617">
    <property type="entry name" value="PROTEIN, PUTATIVE-RELATED"/>
    <property type="match status" value="1"/>
</dbReference>
<reference evidence="1 2" key="1">
    <citation type="submission" date="2019-05" db="EMBL/GenBank/DDBJ databases">
        <title>Mikania micrantha, genome provides insights into the molecular mechanism of rapid growth.</title>
        <authorList>
            <person name="Liu B."/>
        </authorList>
    </citation>
    <scope>NUCLEOTIDE SEQUENCE [LARGE SCALE GENOMIC DNA]</scope>
    <source>
        <strain evidence="1">NLD-2019</strain>
        <tissue evidence="1">Leaf</tissue>
    </source>
</reference>
<evidence type="ECO:0000313" key="1">
    <source>
        <dbReference type="EMBL" id="KAD3067773.1"/>
    </source>
</evidence>
<name>A0A5N6M4B8_9ASTR</name>
<evidence type="ECO:0000313" key="2">
    <source>
        <dbReference type="Proteomes" id="UP000326396"/>
    </source>
</evidence>
<gene>
    <name evidence="1" type="ORF">E3N88_35653</name>
</gene>
<accession>A0A5N6M4B8</accession>
<dbReference type="EMBL" id="SZYD01000017">
    <property type="protein sequence ID" value="KAD3067773.1"/>
    <property type="molecule type" value="Genomic_DNA"/>
</dbReference>
<proteinExistence type="predicted"/>
<evidence type="ECO:0008006" key="3">
    <source>
        <dbReference type="Google" id="ProtNLM"/>
    </source>
</evidence>
<dbReference type="AlphaFoldDB" id="A0A5N6M4B8"/>
<organism evidence="1 2">
    <name type="scientific">Mikania micrantha</name>
    <name type="common">bitter vine</name>
    <dbReference type="NCBI Taxonomy" id="192012"/>
    <lineage>
        <taxon>Eukaryota</taxon>
        <taxon>Viridiplantae</taxon>
        <taxon>Streptophyta</taxon>
        <taxon>Embryophyta</taxon>
        <taxon>Tracheophyta</taxon>
        <taxon>Spermatophyta</taxon>
        <taxon>Magnoliopsida</taxon>
        <taxon>eudicotyledons</taxon>
        <taxon>Gunneridae</taxon>
        <taxon>Pentapetalae</taxon>
        <taxon>asterids</taxon>
        <taxon>campanulids</taxon>
        <taxon>Asterales</taxon>
        <taxon>Asteraceae</taxon>
        <taxon>Asteroideae</taxon>
        <taxon>Heliantheae alliance</taxon>
        <taxon>Eupatorieae</taxon>
        <taxon>Mikania</taxon>
    </lineage>
</organism>
<comment type="caution">
    <text evidence="1">The sequence shown here is derived from an EMBL/GenBank/DDBJ whole genome shotgun (WGS) entry which is preliminary data.</text>
</comment>